<dbReference type="EMBL" id="JAAARO010000019">
    <property type="protein sequence ID" value="KAF5731087.1"/>
    <property type="molecule type" value="Genomic_DNA"/>
</dbReference>
<dbReference type="AlphaFoldDB" id="A0A7J7CB49"/>
<feature type="compositionally biased region" description="Basic and acidic residues" evidence="1">
    <location>
        <begin position="1"/>
        <end position="19"/>
    </location>
</feature>
<protein>
    <submittedName>
        <fullName evidence="2">Protein ODORANT1-like</fullName>
    </submittedName>
</protein>
<feature type="region of interest" description="Disordered" evidence="1">
    <location>
        <begin position="1"/>
        <end position="71"/>
    </location>
</feature>
<name>A0A7J7CB49_TRIWF</name>
<feature type="compositionally biased region" description="Low complexity" evidence="1">
    <location>
        <begin position="47"/>
        <end position="64"/>
    </location>
</feature>
<sequence length="150" mass="16686">MGIDPVTHEPLHKEEETSSKEQINNNQSNFGGDQQQQLSLKDCDHVSSSSADNNSSSSTDESPSLDPNCSEDDLLMSYILSDAFLDNSSWNFMATTKDDDQEFGLCNWSDESSSSWLLDYQDLKDEDLGTAYLNDMSMSIAPPEMNGNKH</sequence>
<feature type="compositionally biased region" description="Polar residues" evidence="1">
    <location>
        <begin position="20"/>
        <end position="39"/>
    </location>
</feature>
<evidence type="ECO:0000313" key="2">
    <source>
        <dbReference type="EMBL" id="KAF5731087.1"/>
    </source>
</evidence>
<accession>A0A7J7CB49</accession>
<comment type="caution">
    <text evidence="2">The sequence shown here is derived from an EMBL/GenBank/DDBJ whole genome shotgun (WGS) entry which is preliminary data.</text>
</comment>
<evidence type="ECO:0000256" key="1">
    <source>
        <dbReference type="SAM" id="MobiDB-lite"/>
    </source>
</evidence>
<evidence type="ECO:0000313" key="3">
    <source>
        <dbReference type="Proteomes" id="UP000593562"/>
    </source>
</evidence>
<gene>
    <name evidence="2" type="ORF">HS088_TW19G00691</name>
</gene>
<reference evidence="2 3" key="1">
    <citation type="journal article" date="2020" name="Nat. Commun.">
        <title>Genome of Tripterygium wilfordii and identification of cytochrome P450 involved in triptolide biosynthesis.</title>
        <authorList>
            <person name="Tu L."/>
            <person name="Su P."/>
            <person name="Zhang Z."/>
            <person name="Gao L."/>
            <person name="Wang J."/>
            <person name="Hu T."/>
            <person name="Zhou J."/>
            <person name="Zhang Y."/>
            <person name="Zhao Y."/>
            <person name="Liu Y."/>
            <person name="Song Y."/>
            <person name="Tong Y."/>
            <person name="Lu Y."/>
            <person name="Yang J."/>
            <person name="Xu C."/>
            <person name="Jia M."/>
            <person name="Peters R.J."/>
            <person name="Huang L."/>
            <person name="Gao W."/>
        </authorList>
    </citation>
    <scope>NUCLEOTIDE SEQUENCE [LARGE SCALE GENOMIC DNA]</scope>
    <source>
        <strain evidence="3">cv. XIE 37</strain>
        <tissue evidence="2">Leaf</tissue>
    </source>
</reference>
<dbReference type="InParanoid" id="A0A7J7CB49"/>
<proteinExistence type="predicted"/>
<keyword evidence="3" id="KW-1185">Reference proteome</keyword>
<organism evidence="2 3">
    <name type="scientific">Tripterygium wilfordii</name>
    <name type="common">Thunder God vine</name>
    <dbReference type="NCBI Taxonomy" id="458696"/>
    <lineage>
        <taxon>Eukaryota</taxon>
        <taxon>Viridiplantae</taxon>
        <taxon>Streptophyta</taxon>
        <taxon>Embryophyta</taxon>
        <taxon>Tracheophyta</taxon>
        <taxon>Spermatophyta</taxon>
        <taxon>Magnoliopsida</taxon>
        <taxon>eudicotyledons</taxon>
        <taxon>Gunneridae</taxon>
        <taxon>Pentapetalae</taxon>
        <taxon>rosids</taxon>
        <taxon>fabids</taxon>
        <taxon>Celastrales</taxon>
        <taxon>Celastraceae</taxon>
        <taxon>Tripterygium</taxon>
    </lineage>
</organism>
<dbReference type="Proteomes" id="UP000593562">
    <property type="component" value="Unassembled WGS sequence"/>
</dbReference>